<organism evidence="1 2">
    <name type="scientific">Rhodocollybia butyracea</name>
    <dbReference type="NCBI Taxonomy" id="206335"/>
    <lineage>
        <taxon>Eukaryota</taxon>
        <taxon>Fungi</taxon>
        <taxon>Dikarya</taxon>
        <taxon>Basidiomycota</taxon>
        <taxon>Agaricomycotina</taxon>
        <taxon>Agaricomycetes</taxon>
        <taxon>Agaricomycetidae</taxon>
        <taxon>Agaricales</taxon>
        <taxon>Marasmiineae</taxon>
        <taxon>Omphalotaceae</taxon>
        <taxon>Rhodocollybia</taxon>
    </lineage>
</organism>
<keyword evidence="2" id="KW-1185">Reference proteome</keyword>
<name>A0A9P5Q4R1_9AGAR</name>
<comment type="caution">
    <text evidence="1">The sequence shown here is derived from an EMBL/GenBank/DDBJ whole genome shotgun (WGS) entry which is preliminary data.</text>
</comment>
<gene>
    <name evidence="1" type="ORF">BDP27DRAFT_1317919</name>
</gene>
<dbReference type="Proteomes" id="UP000772434">
    <property type="component" value="Unassembled WGS sequence"/>
</dbReference>
<protein>
    <submittedName>
        <fullName evidence="1">Uncharacterized protein</fullName>
    </submittedName>
</protein>
<proteinExistence type="predicted"/>
<sequence length="155" mass="17124">MLAIPDLAQRTEHSYSLKLKVTTIGTEEHVALVMGKFLVQAVFKSEDAPLKGNFVHYEDNISDGLLPLNADVQFSSQDAFAAEVLRLSKMTLAPHRPDQEGGNCADYVKKVLEQLAAIPNALVPTGVPKEFTVWYAKNSERISEGTRAAMKQEHK</sequence>
<reference evidence="1" key="1">
    <citation type="submission" date="2020-11" db="EMBL/GenBank/DDBJ databases">
        <authorList>
            <consortium name="DOE Joint Genome Institute"/>
            <person name="Ahrendt S."/>
            <person name="Riley R."/>
            <person name="Andreopoulos W."/>
            <person name="Labutti K."/>
            <person name="Pangilinan J."/>
            <person name="Ruiz-Duenas F.J."/>
            <person name="Barrasa J.M."/>
            <person name="Sanchez-Garcia M."/>
            <person name="Camarero S."/>
            <person name="Miyauchi S."/>
            <person name="Serrano A."/>
            <person name="Linde D."/>
            <person name="Babiker R."/>
            <person name="Drula E."/>
            <person name="Ayuso-Fernandez I."/>
            <person name="Pacheco R."/>
            <person name="Padilla G."/>
            <person name="Ferreira P."/>
            <person name="Barriuso J."/>
            <person name="Kellner H."/>
            <person name="Castanera R."/>
            <person name="Alfaro M."/>
            <person name="Ramirez L."/>
            <person name="Pisabarro A.G."/>
            <person name="Kuo A."/>
            <person name="Tritt A."/>
            <person name="Lipzen A."/>
            <person name="He G."/>
            <person name="Yan M."/>
            <person name="Ng V."/>
            <person name="Cullen D."/>
            <person name="Martin F."/>
            <person name="Rosso M.-N."/>
            <person name="Henrissat B."/>
            <person name="Hibbett D."/>
            <person name="Martinez A.T."/>
            <person name="Grigoriev I.V."/>
        </authorList>
    </citation>
    <scope>NUCLEOTIDE SEQUENCE</scope>
    <source>
        <strain evidence="1">AH 40177</strain>
    </source>
</reference>
<dbReference type="EMBL" id="JADNRY010000015">
    <property type="protein sequence ID" value="KAF9074052.1"/>
    <property type="molecule type" value="Genomic_DNA"/>
</dbReference>
<dbReference type="AlphaFoldDB" id="A0A9P5Q4R1"/>
<evidence type="ECO:0000313" key="2">
    <source>
        <dbReference type="Proteomes" id="UP000772434"/>
    </source>
</evidence>
<accession>A0A9P5Q4R1</accession>
<evidence type="ECO:0000313" key="1">
    <source>
        <dbReference type="EMBL" id="KAF9074052.1"/>
    </source>
</evidence>